<keyword evidence="2" id="KW-1185">Reference proteome</keyword>
<name>A0AAV3S3Y5_9EURY</name>
<evidence type="ECO:0000313" key="2">
    <source>
        <dbReference type="Proteomes" id="UP001500837"/>
    </source>
</evidence>
<dbReference type="InterPro" id="IPR055981">
    <property type="entry name" value="DUF7559"/>
</dbReference>
<dbReference type="AlphaFoldDB" id="A0AAV3S3Y5"/>
<comment type="caution">
    <text evidence="1">The sequence shown here is derived from an EMBL/GenBank/DDBJ whole genome shotgun (WGS) entry which is preliminary data.</text>
</comment>
<evidence type="ECO:0008006" key="3">
    <source>
        <dbReference type="Google" id="ProtNLM"/>
    </source>
</evidence>
<organism evidence="1 2">
    <name type="scientific">Halarchaeum salinum</name>
    <dbReference type="NCBI Taxonomy" id="489912"/>
    <lineage>
        <taxon>Archaea</taxon>
        <taxon>Methanobacteriati</taxon>
        <taxon>Methanobacteriota</taxon>
        <taxon>Stenosarchaea group</taxon>
        <taxon>Halobacteria</taxon>
        <taxon>Halobacteriales</taxon>
        <taxon>Halobacteriaceae</taxon>
    </lineage>
</organism>
<dbReference type="EMBL" id="BAAABL010000021">
    <property type="protein sequence ID" value="GAA0293024.1"/>
    <property type="molecule type" value="Genomic_DNA"/>
</dbReference>
<proteinExistence type="predicted"/>
<evidence type="ECO:0000313" key="1">
    <source>
        <dbReference type="EMBL" id="GAA0293024.1"/>
    </source>
</evidence>
<accession>A0AAV3S3Y5</accession>
<reference evidence="1 2" key="1">
    <citation type="journal article" date="2019" name="Int. J. Syst. Evol. Microbiol.">
        <title>The Global Catalogue of Microorganisms (GCM) 10K type strain sequencing project: providing services to taxonomists for standard genome sequencing and annotation.</title>
        <authorList>
            <consortium name="The Broad Institute Genomics Platform"/>
            <consortium name="The Broad Institute Genome Sequencing Center for Infectious Disease"/>
            <person name="Wu L."/>
            <person name="Ma J."/>
        </authorList>
    </citation>
    <scope>NUCLEOTIDE SEQUENCE [LARGE SCALE GENOMIC DNA]</scope>
    <source>
        <strain evidence="1 2">JCM 16330</strain>
    </source>
</reference>
<protein>
    <recommendedName>
        <fullName evidence="3">Small CPxCG-related zinc finger protein</fullName>
    </recommendedName>
</protein>
<dbReference type="Proteomes" id="UP001500837">
    <property type="component" value="Unassembled WGS sequence"/>
</dbReference>
<dbReference type="Pfam" id="PF24440">
    <property type="entry name" value="DUF7559"/>
    <property type="match status" value="1"/>
</dbReference>
<gene>
    <name evidence="1" type="ORF">GCM10009066_04490</name>
</gene>
<sequence>MLGPAESAEARVFIELAGERGSMPATMEVTCTADECELDMAELHYTYDVPDDVSTADLRCPYCGSETSLAEIEL</sequence>